<evidence type="ECO:0000256" key="3">
    <source>
        <dbReference type="ARBA" id="ARBA00022559"/>
    </source>
</evidence>
<dbReference type="PANTHER" id="PTHR11475">
    <property type="entry name" value="OXIDASE/PEROXIDASE"/>
    <property type="match status" value="1"/>
</dbReference>
<evidence type="ECO:0000256" key="2">
    <source>
        <dbReference type="ARBA" id="ARBA00022525"/>
    </source>
</evidence>
<feature type="compositionally biased region" description="Low complexity" evidence="9">
    <location>
        <begin position="747"/>
        <end position="768"/>
    </location>
</feature>
<feature type="region of interest" description="Disordered" evidence="9">
    <location>
        <begin position="919"/>
        <end position="970"/>
    </location>
</feature>
<accession>A0ABD2W912</accession>
<keyword evidence="4 8" id="KW-0349">Heme</keyword>
<sequence length="970" mass="108266">MTRNFSTGYLWLAENWTFLDVSPRFDIAKFLRRIVALSLLLLSHRGRLEPLPLGDSSLPSQRDLDDAADFGIQAMNDLYSTTEPKLYEMGLFLKADEPARYLAAFNEQSDDARQLAKLGYASIEAAKRIRSKFPNVVRLKQASGGASSQLPDCPRRGIVPQCPPASLRYRTTDGSCNNLRELWWGSAMSTMQRFLPAAYDDGIESVRRSVTGAELPSARRLSDQLHEERDEPLSSVSHMLMQWGQFVDHDITATGQSRGFRGSVPQCCRQGGAAFQPRDSMHPDCLPIAVEADDSHLGRFGIRCLEFVRSGPAPREDCGFGPREQLSQVTSFIDASTVYSSSAKQSDALRLFRNGLMQYGKRAAERPLLPKRRDLESDLCRRGSLSTSCFQAGDARLSEQPALIGLHVVFLRLHNRLATRLSSLNPHWSDERLFQETRRIVGALVQHITYREFLPIVLGPDVIGIFDIELRRKGYYDGYDPSVNPNIANSFAAAAYRFGHSLVQRAFARFDSQHQPLLDNVTIHEEFAHPSNLEAAGAVDRIILGLVNQPAQRRDRFISRELTRHLFQSGASGFGLDLAAINIQRGRDHGIPRYASWREACSLGPIRDWNDVAKVSSVEAAAKFQRLYASALDLDLFSAGLAERPVAGGLVGPTFACIIAQQFRALRKGDRFWYENDQPQSGFSPEQLKQIRRSSLAQLLCATAERVESIQPFVMLMADSLRNKRLSCRQEALLQPMDLEPWRESSARASRLRSGAAPAHHQAQQQQQRPVKQPTRTRISQNNRVQVARPVGSRDNLTIVVHNTAVNAPIFVSDSVYGSDVRLGQFLPPASAAPTQALHSIPVNQSPADPPRPPTYYPHNFNDPNNPDPPLYGYESLPQLIRSHLLAAQRQHNQFAAFQSPVESAASTTSSVTDAHELDHIDQNPNDDPAFRIANDRSPPLGSQHEDSTTQTQSDDADIWNRLPKPLKLR</sequence>
<comment type="subcellular location">
    <subcellularLocation>
        <location evidence="1">Secreted</location>
    </subcellularLocation>
</comment>
<keyword evidence="7 8" id="KW-0408">Iron</keyword>
<keyword evidence="8" id="KW-0479">Metal-binding</keyword>
<organism evidence="10 11">
    <name type="scientific">Trichogramma kaykai</name>
    <dbReference type="NCBI Taxonomy" id="54128"/>
    <lineage>
        <taxon>Eukaryota</taxon>
        <taxon>Metazoa</taxon>
        <taxon>Ecdysozoa</taxon>
        <taxon>Arthropoda</taxon>
        <taxon>Hexapoda</taxon>
        <taxon>Insecta</taxon>
        <taxon>Pterygota</taxon>
        <taxon>Neoptera</taxon>
        <taxon>Endopterygota</taxon>
        <taxon>Hymenoptera</taxon>
        <taxon>Apocrita</taxon>
        <taxon>Proctotrupomorpha</taxon>
        <taxon>Chalcidoidea</taxon>
        <taxon>Trichogrammatidae</taxon>
        <taxon>Trichogramma</taxon>
    </lineage>
</organism>
<dbReference type="PRINTS" id="PR00457">
    <property type="entry name" value="ANPEROXIDASE"/>
</dbReference>
<evidence type="ECO:0000256" key="5">
    <source>
        <dbReference type="ARBA" id="ARBA00022729"/>
    </source>
</evidence>
<evidence type="ECO:0000256" key="6">
    <source>
        <dbReference type="ARBA" id="ARBA00023002"/>
    </source>
</evidence>
<evidence type="ECO:0008006" key="12">
    <source>
        <dbReference type="Google" id="ProtNLM"/>
    </source>
</evidence>
<evidence type="ECO:0000256" key="8">
    <source>
        <dbReference type="PIRSR" id="PIRSR619791-2"/>
    </source>
</evidence>
<gene>
    <name evidence="10" type="ORF">TKK_015659</name>
</gene>
<dbReference type="AlphaFoldDB" id="A0ABD2W912"/>
<dbReference type="SUPFAM" id="SSF48113">
    <property type="entry name" value="Heme-dependent peroxidases"/>
    <property type="match status" value="1"/>
</dbReference>
<dbReference type="EMBL" id="JBJJXI010000123">
    <property type="protein sequence ID" value="KAL3389438.1"/>
    <property type="molecule type" value="Genomic_DNA"/>
</dbReference>
<proteinExistence type="predicted"/>
<reference evidence="10 11" key="1">
    <citation type="journal article" date="2024" name="bioRxiv">
        <title>A reference genome for Trichogramma kaykai: A tiny desert-dwelling parasitoid wasp with competing sex-ratio distorters.</title>
        <authorList>
            <person name="Culotta J."/>
            <person name="Lindsey A.R."/>
        </authorList>
    </citation>
    <scope>NUCLEOTIDE SEQUENCE [LARGE SCALE GENOMIC DNA]</scope>
    <source>
        <strain evidence="10 11">KSX58</strain>
    </source>
</reference>
<evidence type="ECO:0000313" key="10">
    <source>
        <dbReference type="EMBL" id="KAL3389438.1"/>
    </source>
</evidence>
<dbReference type="GO" id="GO:0004601">
    <property type="term" value="F:peroxidase activity"/>
    <property type="evidence" value="ECO:0007669"/>
    <property type="project" value="UniProtKB-KW"/>
</dbReference>
<evidence type="ECO:0000313" key="11">
    <source>
        <dbReference type="Proteomes" id="UP001627154"/>
    </source>
</evidence>
<dbReference type="InterPro" id="IPR037120">
    <property type="entry name" value="Haem_peroxidase_sf_animal"/>
</dbReference>
<dbReference type="FunFam" id="1.10.640.10:FF:000003">
    <property type="entry name" value="chorion peroxidase"/>
    <property type="match status" value="1"/>
</dbReference>
<evidence type="ECO:0000256" key="1">
    <source>
        <dbReference type="ARBA" id="ARBA00004613"/>
    </source>
</evidence>
<dbReference type="Proteomes" id="UP001627154">
    <property type="component" value="Unassembled WGS sequence"/>
</dbReference>
<protein>
    <recommendedName>
        <fullName evidence="12">Peroxidase</fullName>
    </recommendedName>
</protein>
<dbReference type="InterPro" id="IPR010255">
    <property type="entry name" value="Haem_peroxidase_sf"/>
</dbReference>
<dbReference type="Pfam" id="PF03098">
    <property type="entry name" value="An_peroxidase"/>
    <property type="match status" value="1"/>
</dbReference>
<dbReference type="Gene3D" id="1.10.640.10">
    <property type="entry name" value="Haem peroxidase domain superfamily, animal type"/>
    <property type="match status" value="1"/>
</dbReference>
<dbReference type="CDD" id="cd09823">
    <property type="entry name" value="peroxinectin_like"/>
    <property type="match status" value="1"/>
</dbReference>
<keyword evidence="5" id="KW-0732">Signal</keyword>
<keyword evidence="2" id="KW-0964">Secreted</keyword>
<evidence type="ECO:0000256" key="4">
    <source>
        <dbReference type="ARBA" id="ARBA00022617"/>
    </source>
</evidence>
<feature type="region of interest" description="Disordered" evidence="9">
    <location>
        <begin position="744"/>
        <end position="780"/>
    </location>
</feature>
<dbReference type="GO" id="GO:0022412">
    <property type="term" value="P:cellular process involved in reproduction in multicellular organism"/>
    <property type="evidence" value="ECO:0007669"/>
    <property type="project" value="UniProtKB-ARBA"/>
</dbReference>
<evidence type="ECO:0000256" key="9">
    <source>
        <dbReference type="SAM" id="MobiDB-lite"/>
    </source>
</evidence>
<comment type="caution">
    <text evidence="10">The sequence shown here is derived from an EMBL/GenBank/DDBJ whole genome shotgun (WGS) entry which is preliminary data.</text>
</comment>
<dbReference type="GO" id="GO:0005576">
    <property type="term" value="C:extracellular region"/>
    <property type="evidence" value="ECO:0007669"/>
    <property type="project" value="UniProtKB-SubCell"/>
</dbReference>
<feature type="binding site" description="axial binding residue" evidence="8">
    <location>
        <position position="500"/>
    </location>
    <ligand>
        <name>heme b</name>
        <dbReference type="ChEBI" id="CHEBI:60344"/>
    </ligand>
    <ligandPart>
        <name>Fe</name>
        <dbReference type="ChEBI" id="CHEBI:18248"/>
    </ligandPart>
</feature>
<keyword evidence="3" id="KW-0575">Peroxidase</keyword>
<evidence type="ECO:0000256" key="7">
    <source>
        <dbReference type="ARBA" id="ARBA00023004"/>
    </source>
</evidence>
<dbReference type="PANTHER" id="PTHR11475:SF109">
    <property type="entry name" value="CHORION PEROXIDASE-LIKE PROTEIN"/>
    <property type="match status" value="1"/>
</dbReference>
<keyword evidence="11" id="KW-1185">Reference proteome</keyword>
<keyword evidence="6" id="KW-0560">Oxidoreductase</keyword>
<dbReference type="InterPro" id="IPR019791">
    <property type="entry name" value="Haem_peroxidase_animal"/>
</dbReference>
<dbReference type="PROSITE" id="PS50292">
    <property type="entry name" value="PEROXIDASE_3"/>
    <property type="match status" value="1"/>
</dbReference>
<feature type="region of interest" description="Disordered" evidence="9">
    <location>
        <begin position="841"/>
        <end position="875"/>
    </location>
</feature>
<name>A0ABD2W912_9HYME</name>